<feature type="repeat" description="Cell wall-binding" evidence="2">
    <location>
        <begin position="801"/>
        <end position="820"/>
    </location>
</feature>
<evidence type="ECO:0000259" key="4">
    <source>
        <dbReference type="PROSITE" id="PS50018"/>
    </source>
</evidence>
<dbReference type="SUPFAM" id="SSF69360">
    <property type="entry name" value="Cell wall binding repeat"/>
    <property type="match status" value="1"/>
</dbReference>
<dbReference type="InterPro" id="IPR001936">
    <property type="entry name" value="RasGAP_dom"/>
</dbReference>
<dbReference type="EMBL" id="FOKI01000003">
    <property type="protein sequence ID" value="SFA80964.1"/>
    <property type="molecule type" value="Genomic_DNA"/>
</dbReference>
<dbReference type="Gene3D" id="2.10.270.10">
    <property type="entry name" value="Cholin Binding"/>
    <property type="match status" value="1"/>
</dbReference>
<name>A0A1I0VXD7_9CLOT</name>
<protein>
    <submittedName>
        <fullName evidence="5">Putative cell wall binding repeat-containing protein</fullName>
    </submittedName>
</protein>
<sequence>MKKIRSIALILVFCLLCSFIPVKEVQASPISNGSYTSVTFKPITFGTDINTSFGLFFYKPHAYTFNVTKPGAFSVKLDSESKNVKGELIKIATPGEINDPNNKSLKEIDINGVSGNPDSQTFDMNLDEGNYAFVVSGPSSSRYTLRADFSSSDLPFGQEVSGNISSSNPQDNYTINLATPGSLTVTVGAEMNPTIAELKDSNNKVVNLLLLTGATGNPSTKTFTSNLDKGTYSLSISTKGVLSNPSGNYTVKADFTSVETNVEEPNNNIDEAQELDFGDTIHGFLTSENSVDVFKFTLNSERKISLDFKAYIKSAGIALKDEDQKIVWASMAQGDEDNPGVKTLEKKLSPGTYYVFVDKQLNFTGKYDLEVSNEGSWDEVLPFNTTVNGELTLQNNENTYKTYVEKPGRVYFNVKTYIPGTIIEIKDVNRKSIYKTIANGAETNPVLKDIDIDLNSGLYYLCISTPAIIKPGRYSIEASVSTVKNNEDEPNDTIYEAQKILPNGTSINGLLAANDDTDIYKVTVSEKGRLSLDFKSYIDSVIIELKDMNQTSLVKKSLAANYNEPKEETYDVDLDPGTYYLYVRKDILKHTGEYSFKTRFSSNDTNVIEPNDTMANAQPISLNNKINGYISETNKIDVFKFTLSEPCRLKINLISNIKSANMEIKDANQNIVLNSSFQGNDSEPGLKNIEKKFNAGTYYVTITKQYIYTGKYSLTIGSPYGWIQNVDSTYSYVDSNGDYVKFCWNFIDGTWYHFDRYGIMQTGWLQTADTWYYLSNSGGMVTNWYKVGDTWYFFTGNGAMQTGWLQQGDTWYFLNSSGAMATGWQQVNGTWYYFYSSGAMACNTTVDGYYLDGSGAWRNN</sequence>
<dbReference type="RefSeq" id="WP_278336777.1">
    <property type="nucleotide sequence ID" value="NZ_FOKI01000003.1"/>
</dbReference>
<dbReference type="Gene3D" id="2.60.120.380">
    <property type="match status" value="5"/>
</dbReference>
<keyword evidence="1" id="KW-0677">Repeat</keyword>
<dbReference type="Proteomes" id="UP000198619">
    <property type="component" value="Unassembled WGS sequence"/>
</dbReference>
<dbReference type="Pfam" id="PF01473">
    <property type="entry name" value="Choline_bind_1"/>
    <property type="match status" value="2"/>
</dbReference>
<accession>A0A1I0VXD7</accession>
<organism evidence="5 6">
    <name type="scientific">Clostridium frigidicarnis</name>
    <dbReference type="NCBI Taxonomy" id="84698"/>
    <lineage>
        <taxon>Bacteria</taxon>
        <taxon>Bacillati</taxon>
        <taxon>Bacillota</taxon>
        <taxon>Clostridia</taxon>
        <taxon>Eubacteriales</taxon>
        <taxon>Clostridiaceae</taxon>
        <taxon>Clostridium</taxon>
    </lineage>
</organism>
<feature type="repeat" description="Cell wall-binding" evidence="2">
    <location>
        <begin position="821"/>
        <end position="840"/>
    </location>
</feature>
<dbReference type="Pfam" id="PF19127">
    <property type="entry name" value="Choline_bind_3"/>
    <property type="match status" value="1"/>
</dbReference>
<dbReference type="STRING" id="84698.SAMN04488528_1003100"/>
<evidence type="ECO:0000313" key="6">
    <source>
        <dbReference type="Proteomes" id="UP000198619"/>
    </source>
</evidence>
<keyword evidence="6" id="KW-1185">Reference proteome</keyword>
<dbReference type="PROSITE" id="PS51170">
    <property type="entry name" value="CW"/>
    <property type="match status" value="3"/>
</dbReference>
<evidence type="ECO:0000313" key="5">
    <source>
        <dbReference type="EMBL" id="SFA80964.1"/>
    </source>
</evidence>
<feature type="signal peptide" evidence="3">
    <location>
        <begin position="1"/>
        <end position="27"/>
    </location>
</feature>
<evidence type="ECO:0000256" key="2">
    <source>
        <dbReference type="PROSITE-ProRule" id="PRU00591"/>
    </source>
</evidence>
<feature type="domain" description="Ras-GAP" evidence="4">
    <location>
        <begin position="340"/>
        <end position="506"/>
    </location>
</feature>
<gene>
    <name evidence="5" type="ORF">SAMN04488528_1003100</name>
</gene>
<evidence type="ECO:0000256" key="3">
    <source>
        <dbReference type="SAM" id="SignalP"/>
    </source>
</evidence>
<evidence type="ECO:0000256" key="1">
    <source>
        <dbReference type="ARBA" id="ARBA00022737"/>
    </source>
</evidence>
<proteinExistence type="predicted"/>
<dbReference type="PROSITE" id="PS50018">
    <property type="entry name" value="RAS_GTPASE_ACTIV_2"/>
    <property type="match status" value="1"/>
</dbReference>
<dbReference type="InterPro" id="IPR018337">
    <property type="entry name" value="Cell_wall/Cho-bd_repeat"/>
</dbReference>
<dbReference type="SUPFAM" id="SSF89260">
    <property type="entry name" value="Collagen-binding domain"/>
    <property type="match status" value="4"/>
</dbReference>
<feature type="repeat" description="Cell wall-binding" evidence="2">
    <location>
        <begin position="761"/>
        <end position="780"/>
    </location>
</feature>
<feature type="chain" id="PRO_5011789862" evidence="3">
    <location>
        <begin position="28"/>
        <end position="860"/>
    </location>
</feature>
<reference evidence="5 6" key="1">
    <citation type="submission" date="2016-10" db="EMBL/GenBank/DDBJ databases">
        <authorList>
            <person name="de Groot N.N."/>
        </authorList>
    </citation>
    <scope>NUCLEOTIDE SEQUENCE [LARGE SCALE GENOMIC DNA]</scope>
    <source>
        <strain evidence="5 6">DSM 12271</strain>
    </source>
</reference>
<keyword evidence="3" id="KW-0732">Signal</keyword>
<dbReference type="AlphaFoldDB" id="A0A1I0VXD7"/>